<dbReference type="SUPFAM" id="SSF51283">
    <property type="entry name" value="dUTPase-like"/>
    <property type="match status" value="1"/>
</dbReference>
<evidence type="ECO:0000256" key="3">
    <source>
        <dbReference type="ARBA" id="ARBA00022801"/>
    </source>
</evidence>
<dbReference type="GO" id="GO:0004170">
    <property type="term" value="F:dUTP diphosphatase activity"/>
    <property type="evidence" value="ECO:0007669"/>
    <property type="project" value="UniProtKB-EC"/>
</dbReference>
<dbReference type="Proteomes" id="UP000177141">
    <property type="component" value="Unassembled WGS sequence"/>
</dbReference>
<dbReference type="PANTHER" id="PTHR11241">
    <property type="entry name" value="DEOXYURIDINE 5'-TRIPHOSPHATE NUCLEOTIDOHYDROLASE"/>
    <property type="match status" value="1"/>
</dbReference>
<dbReference type="STRING" id="1802061.A3A93_04805"/>
<feature type="domain" description="dUTPase-like" evidence="6">
    <location>
        <begin position="13"/>
        <end position="142"/>
    </location>
</feature>
<dbReference type="EC" id="3.6.1.23" evidence="2"/>
<dbReference type="InterPro" id="IPR029054">
    <property type="entry name" value="dUTPase-like"/>
</dbReference>
<organism evidence="7 8">
    <name type="scientific">Candidatus Roizmanbacteria bacterium RIFCSPLOWO2_01_FULL_38_12</name>
    <dbReference type="NCBI Taxonomy" id="1802061"/>
    <lineage>
        <taxon>Bacteria</taxon>
        <taxon>Candidatus Roizmaniibacteriota</taxon>
    </lineage>
</organism>
<dbReference type="PANTHER" id="PTHR11241:SF0">
    <property type="entry name" value="DEOXYURIDINE 5'-TRIPHOSPHATE NUCLEOTIDOHYDROLASE"/>
    <property type="match status" value="1"/>
</dbReference>
<dbReference type="AlphaFoldDB" id="A0A1F7IVZ7"/>
<dbReference type="Pfam" id="PF00692">
    <property type="entry name" value="dUTPase"/>
    <property type="match status" value="1"/>
</dbReference>
<dbReference type="CDD" id="cd07557">
    <property type="entry name" value="trimeric_dUTPase"/>
    <property type="match status" value="1"/>
</dbReference>
<keyword evidence="3" id="KW-0378">Hydrolase</keyword>
<comment type="similarity">
    <text evidence="1">Belongs to the dUTPase family.</text>
</comment>
<evidence type="ECO:0000256" key="2">
    <source>
        <dbReference type="ARBA" id="ARBA00012379"/>
    </source>
</evidence>
<evidence type="ECO:0000256" key="1">
    <source>
        <dbReference type="ARBA" id="ARBA00006581"/>
    </source>
</evidence>
<dbReference type="InterPro" id="IPR036157">
    <property type="entry name" value="dUTPase-like_sf"/>
</dbReference>
<dbReference type="Gene3D" id="2.70.40.10">
    <property type="match status" value="1"/>
</dbReference>
<dbReference type="GO" id="GO:0000287">
    <property type="term" value="F:magnesium ion binding"/>
    <property type="evidence" value="ECO:0007669"/>
    <property type="project" value="InterPro"/>
</dbReference>
<dbReference type="GO" id="GO:0046081">
    <property type="term" value="P:dUTP catabolic process"/>
    <property type="evidence" value="ECO:0007669"/>
    <property type="project" value="InterPro"/>
</dbReference>
<evidence type="ECO:0000259" key="6">
    <source>
        <dbReference type="Pfam" id="PF00692"/>
    </source>
</evidence>
<reference evidence="7 8" key="1">
    <citation type="journal article" date="2016" name="Nat. Commun.">
        <title>Thousands of microbial genomes shed light on interconnected biogeochemical processes in an aquifer system.</title>
        <authorList>
            <person name="Anantharaman K."/>
            <person name="Brown C.T."/>
            <person name="Hug L.A."/>
            <person name="Sharon I."/>
            <person name="Castelle C.J."/>
            <person name="Probst A.J."/>
            <person name="Thomas B.C."/>
            <person name="Singh A."/>
            <person name="Wilkins M.J."/>
            <person name="Karaoz U."/>
            <person name="Brodie E.L."/>
            <person name="Williams K.H."/>
            <person name="Hubbard S.S."/>
            <person name="Banfield J.F."/>
        </authorList>
    </citation>
    <scope>NUCLEOTIDE SEQUENCE [LARGE SCALE GENOMIC DNA]</scope>
</reference>
<sequence>MKIKIKLIDKTLALPKYQTSGSVAFDLYARKNVKVPPWKPTIIPANVVIEVPKGFFLLLASRSSTPLKKNLIVANGIGVIDQDYHGDEDEIGVQVLNFSGKSVNVARGERIAQALLVQVAKVVEFEVVDSIKKQSRGGFGATG</sequence>
<evidence type="ECO:0000313" key="8">
    <source>
        <dbReference type="Proteomes" id="UP000177141"/>
    </source>
</evidence>
<evidence type="ECO:0000256" key="5">
    <source>
        <dbReference type="ARBA" id="ARBA00047686"/>
    </source>
</evidence>
<evidence type="ECO:0000313" key="7">
    <source>
        <dbReference type="EMBL" id="OGK47546.1"/>
    </source>
</evidence>
<dbReference type="EMBL" id="MGAL01000030">
    <property type="protein sequence ID" value="OGK47546.1"/>
    <property type="molecule type" value="Genomic_DNA"/>
</dbReference>
<comment type="catalytic activity">
    <reaction evidence="5">
        <text>dUTP + H2O = dUMP + diphosphate + H(+)</text>
        <dbReference type="Rhea" id="RHEA:10248"/>
        <dbReference type="ChEBI" id="CHEBI:15377"/>
        <dbReference type="ChEBI" id="CHEBI:15378"/>
        <dbReference type="ChEBI" id="CHEBI:33019"/>
        <dbReference type="ChEBI" id="CHEBI:61555"/>
        <dbReference type="ChEBI" id="CHEBI:246422"/>
        <dbReference type="EC" id="3.6.1.23"/>
    </reaction>
</comment>
<name>A0A1F7IVZ7_9BACT</name>
<dbReference type="InterPro" id="IPR033704">
    <property type="entry name" value="dUTPase_trimeric"/>
</dbReference>
<proteinExistence type="inferred from homology"/>
<dbReference type="InterPro" id="IPR008181">
    <property type="entry name" value="dUTPase"/>
</dbReference>
<accession>A0A1F7IVZ7</accession>
<keyword evidence="4" id="KW-0546">Nucleotide metabolism</keyword>
<protein>
    <recommendedName>
        <fullName evidence="2">dUTP diphosphatase</fullName>
        <ecNumber evidence="2">3.6.1.23</ecNumber>
    </recommendedName>
</protein>
<dbReference type="NCBIfam" id="TIGR00576">
    <property type="entry name" value="dut"/>
    <property type="match status" value="1"/>
</dbReference>
<dbReference type="GO" id="GO:0006226">
    <property type="term" value="P:dUMP biosynthetic process"/>
    <property type="evidence" value="ECO:0007669"/>
    <property type="project" value="InterPro"/>
</dbReference>
<evidence type="ECO:0000256" key="4">
    <source>
        <dbReference type="ARBA" id="ARBA00023080"/>
    </source>
</evidence>
<gene>
    <name evidence="7" type="ORF">A3A93_04805</name>
</gene>
<comment type="caution">
    <text evidence="7">The sequence shown here is derived from an EMBL/GenBank/DDBJ whole genome shotgun (WGS) entry which is preliminary data.</text>
</comment>